<organism evidence="6 7">
    <name type="scientific">Candidatus Mediterraneibacter stercoravium</name>
    <dbReference type="NCBI Taxonomy" id="2838685"/>
    <lineage>
        <taxon>Bacteria</taxon>
        <taxon>Bacillati</taxon>
        <taxon>Bacillota</taxon>
        <taxon>Clostridia</taxon>
        <taxon>Lachnospirales</taxon>
        <taxon>Lachnospiraceae</taxon>
        <taxon>Mediterraneibacter</taxon>
    </lineage>
</organism>
<reference evidence="6" key="2">
    <citation type="submission" date="2021-04" db="EMBL/GenBank/DDBJ databases">
        <authorList>
            <person name="Gilroy R."/>
        </authorList>
    </citation>
    <scope>NUCLEOTIDE SEQUENCE</scope>
    <source>
        <strain evidence="6">CHK196-3914</strain>
    </source>
</reference>
<keyword evidence="4 6" id="KW-0067">ATP-binding</keyword>
<dbReference type="SMART" id="SM00382">
    <property type="entry name" value="AAA"/>
    <property type="match status" value="1"/>
</dbReference>
<sequence>MIRINNLSKHFGRKQILNNVNLYAPEGTCIGILGQNGCGKSTLMSVLAGTISKDSGEFFLDGRDLFQDRRQHASCVGYVPQGIPLIEELSGMDNLRLWYRSRKEIRRELDSGILAILGISDFLSIPVSHMSGGMKKRLSIGCAVAHHPRVLLLDEPSAALDFICKERIANYLREYKNQGGTVLLTTHDIQELPLCDRLFILKQGRLVPYEYDGNFHRLAGQL</sequence>
<evidence type="ECO:0000256" key="3">
    <source>
        <dbReference type="ARBA" id="ARBA00022741"/>
    </source>
</evidence>
<dbReference type="Proteomes" id="UP000824116">
    <property type="component" value="Unassembled WGS sequence"/>
</dbReference>
<dbReference type="InterPro" id="IPR003593">
    <property type="entry name" value="AAA+_ATPase"/>
</dbReference>
<protein>
    <submittedName>
        <fullName evidence="6">ABC transporter ATP-binding protein</fullName>
    </submittedName>
</protein>
<proteinExistence type="inferred from homology"/>
<dbReference type="PROSITE" id="PS50893">
    <property type="entry name" value="ABC_TRANSPORTER_2"/>
    <property type="match status" value="1"/>
</dbReference>
<reference evidence="6" key="1">
    <citation type="journal article" date="2021" name="PeerJ">
        <title>Extensive microbial diversity within the chicken gut microbiome revealed by metagenomics and culture.</title>
        <authorList>
            <person name="Gilroy R."/>
            <person name="Ravi A."/>
            <person name="Getino M."/>
            <person name="Pursley I."/>
            <person name="Horton D.L."/>
            <person name="Alikhan N.F."/>
            <person name="Baker D."/>
            <person name="Gharbi K."/>
            <person name="Hall N."/>
            <person name="Watson M."/>
            <person name="Adriaenssens E.M."/>
            <person name="Foster-Nyarko E."/>
            <person name="Jarju S."/>
            <person name="Secka A."/>
            <person name="Antonio M."/>
            <person name="Oren A."/>
            <person name="Chaudhuri R.R."/>
            <person name="La Ragione R."/>
            <person name="Hildebrand F."/>
            <person name="Pallen M.J."/>
        </authorList>
    </citation>
    <scope>NUCLEOTIDE SEQUENCE</scope>
    <source>
        <strain evidence="6">CHK196-3914</strain>
    </source>
</reference>
<dbReference type="InterPro" id="IPR003439">
    <property type="entry name" value="ABC_transporter-like_ATP-bd"/>
</dbReference>
<dbReference type="InterPro" id="IPR027417">
    <property type="entry name" value="P-loop_NTPase"/>
</dbReference>
<accession>A0A9D2G8D0</accession>
<dbReference type="PANTHER" id="PTHR42711">
    <property type="entry name" value="ABC TRANSPORTER ATP-BINDING PROTEIN"/>
    <property type="match status" value="1"/>
</dbReference>
<comment type="caution">
    <text evidence="6">The sequence shown here is derived from an EMBL/GenBank/DDBJ whole genome shotgun (WGS) entry which is preliminary data.</text>
</comment>
<dbReference type="InterPro" id="IPR050763">
    <property type="entry name" value="ABC_transporter_ATP-binding"/>
</dbReference>
<dbReference type="PROSITE" id="PS00211">
    <property type="entry name" value="ABC_TRANSPORTER_1"/>
    <property type="match status" value="1"/>
</dbReference>
<dbReference type="Gene3D" id="3.40.50.300">
    <property type="entry name" value="P-loop containing nucleotide triphosphate hydrolases"/>
    <property type="match status" value="1"/>
</dbReference>
<evidence type="ECO:0000256" key="1">
    <source>
        <dbReference type="ARBA" id="ARBA00005417"/>
    </source>
</evidence>
<evidence type="ECO:0000256" key="4">
    <source>
        <dbReference type="ARBA" id="ARBA00022840"/>
    </source>
</evidence>
<comment type="similarity">
    <text evidence="1">Belongs to the ABC transporter superfamily.</text>
</comment>
<dbReference type="CDD" id="cd03230">
    <property type="entry name" value="ABC_DR_subfamily_A"/>
    <property type="match status" value="1"/>
</dbReference>
<dbReference type="AlphaFoldDB" id="A0A9D2G8D0"/>
<evidence type="ECO:0000313" key="7">
    <source>
        <dbReference type="Proteomes" id="UP000824116"/>
    </source>
</evidence>
<dbReference type="Pfam" id="PF00005">
    <property type="entry name" value="ABC_tran"/>
    <property type="match status" value="1"/>
</dbReference>
<feature type="domain" description="ABC transporter" evidence="5">
    <location>
        <begin position="2"/>
        <end position="222"/>
    </location>
</feature>
<keyword evidence="2" id="KW-0813">Transport</keyword>
<dbReference type="EMBL" id="DXAY01000165">
    <property type="protein sequence ID" value="HIZ74983.1"/>
    <property type="molecule type" value="Genomic_DNA"/>
</dbReference>
<dbReference type="SUPFAM" id="SSF52540">
    <property type="entry name" value="P-loop containing nucleoside triphosphate hydrolases"/>
    <property type="match status" value="1"/>
</dbReference>
<dbReference type="PANTHER" id="PTHR42711:SF5">
    <property type="entry name" value="ABC TRANSPORTER ATP-BINDING PROTEIN NATA"/>
    <property type="match status" value="1"/>
</dbReference>
<evidence type="ECO:0000313" key="6">
    <source>
        <dbReference type="EMBL" id="HIZ74983.1"/>
    </source>
</evidence>
<dbReference type="GO" id="GO:0016887">
    <property type="term" value="F:ATP hydrolysis activity"/>
    <property type="evidence" value="ECO:0007669"/>
    <property type="project" value="InterPro"/>
</dbReference>
<name>A0A9D2G8D0_9FIRM</name>
<evidence type="ECO:0000259" key="5">
    <source>
        <dbReference type="PROSITE" id="PS50893"/>
    </source>
</evidence>
<dbReference type="GO" id="GO:0005524">
    <property type="term" value="F:ATP binding"/>
    <property type="evidence" value="ECO:0007669"/>
    <property type="project" value="UniProtKB-KW"/>
</dbReference>
<dbReference type="InterPro" id="IPR017871">
    <property type="entry name" value="ABC_transporter-like_CS"/>
</dbReference>
<keyword evidence="3" id="KW-0547">Nucleotide-binding</keyword>
<evidence type="ECO:0000256" key="2">
    <source>
        <dbReference type="ARBA" id="ARBA00022448"/>
    </source>
</evidence>
<gene>
    <name evidence="6" type="ORF">H9723_07055</name>
</gene>